<evidence type="ECO:0000256" key="1">
    <source>
        <dbReference type="ARBA" id="ARBA00008738"/>
    </source>
</evidence>
<dbReference type="AlphaFoldDB" id="A0A813NZT9"/>
<protein>
    <submittedName>
        <fullName evidence="3">Uncharacterized protein</fullName>
    </submittedName>
</protein>
<proteinExistence type="inferred from homology"/>
<organism evidence="3 4">
    <name type="scientific">Adineta ricciae</name>
    <name type="common">Rotifer</name>
    <dbReference type="NCBI Taxonomy" id="249248"/>
    <lineage>
        <taxon>Eukaryota</taxon>
        <taxon>Metazoa</taxon>
        <taxon>Spiralia</taxon>
        <taxon>Gnathifera</taxon>
        <taxon>Rotifera</taxon>
        <taxon>Eurotatoria</taxon>
        <taxon>Bdelloidea</taxon>
        <taxon>Adinetida</taxon>
        <taxon>Adinetidae</taxon>
        <taxon>Adineta</taxon>
    </lineage>
</organism>
<evidence type="ECO:0000313" key="4">
    <source>
        <dbReference type="Proteomes" id="UP000663852"/>
    </source>
</evidence>
<dbReference type="PANTHER" id="PTHR31516">
    <property type="entry name" value="STABILIZER OF AXONEMAL MICROTUBULES 2"/>
    <property type="match status" value="1"/>
</dbReference>
<dbReference type="PANTHER" id="PTHR31516:SF17">
    <property type="entry name" value="STABILIZER OF AXONEMAL MICROTUBULES 2"/>
    <property type="match status" value="1"/>
</dbReference>
<dbReference type="EMBL" id="CAJNOJ010000004">
    <property type="protein sequence ID" value="CAF0743224.1"/>
    <property type="molecule type" value="Genomic_DNA"/>
</dbReference>
<evidence type="ECO:0000313" key="3">
    <source>
        <dbReference type="EMBL" id="CAF0743224.1"/>
    </source>
</evidence>
<gene>
    <name evidence="3" type="ORF">EDS130_LOCUS1864</name>
</gene>
<evidence type="ECO:0000256" key="2">
    <source>
        <dbReference type="SAM" id="MobiDB-lite"/>
    </source>
</evidence>
<accession>A0A813NZT9</accession>
<dbReference type="OrthoDB" id="9973968at2759"/>
<dbReference type="InterPro" id="IPR033336">
    <property type="entry name" value="SAXO1/2"/>
</dbReference>
<feature type="region of interest" description="Disordered" evidence="2">
    <location>
        <begin position="98"/>
        <end position="124"/>
    </location>
</feature>
<name>A0A813NZT9_ADIRI</name>
<dbReference type="Proteomes" id="UP000663852">
    <property type="component" value="Unassembled WGS sequence"/>
</dbReference>
<comment type="caution">
    <text evidence="3">The sequence shown here is derived from an EMBL/GenBank/DDBJ whole genome shotgun (WGS) entry which is preliminary data.</text>
</comment>
<dbReference type="GO" id="GO:0005856">
    <property type="term" value="C:cytoskeleton"/>
    <property type="evidence" value="ECO:0007669"/>
    <property type="project" value="TreeGrafter"/>
</dbReference>
<dbReference type="GO" id="GO:0008017">
    <property type="term" value="F:microtubule binding"/>
    <property type="evidence" value="ECO:0007669"/>
    <property type="project" value="InterPro"/>
</dbReference>
<comment type="similarity">
    <text evidence="1">Belongs to the FAM154 family.</text>
</comment>
<reference evidence="3" key="1">
    <citation type="submission" date="2021-02" db="EMBL/GenBank/DDBJ databases">
        <authorList>
            <person name="Nowell W R."/>
        </authorList>
    </citation>
    <scope>NUCLEOTIDE SEQUENCE</scope>
</reference>
<sequence>MKLDNVDFDKLKFADIPKFVKCPCELCDDGCYEKCGNEHYPGCKHRPQQRTKLSPSARCPQTHYQQTFVPIRDDHRRQLCPPVPDNEIPTSFKNVSMSTTNTQKEHYPPPPVGTARQKPASPAKQTDKYLVSGGSAPMETQTHYQTEYSEKPVGSVVHRTSKDVTRTSQVNITDSSAPLASKTTSHTHFKQWQPIVVHPYTEMPAIAGHILFPDGNRSFDTTTGRTFVPYPNVSRTRPVIRPEYQGNLTVTGDMDLHTNYRREFTTPKSTSLRSAPVKPPDALREEKVYTRRPMNEISQTSYDFRPRSYQRPPQTFDMEPFQSQVNIGDSQAPLPKDTQYRLDYPGYDAKKHHRPPAMAPKGQQYVAPVEKMDSLTVTQRDFQPIDVSTLPRIHAEPLKANLSVRDNTGPMESVTMSHYHYQPYKPVTVRRQYGEIVPNIYVPRMEKFQGSTTTGDAFQGRPGKPAQPIIPEVRMVSQKGKHDHNTNYRMDYHPHGLSVCAAKAFTIVQRKEANPISISTQ</sequence>